<evidence type="ECO:0000313" key="4">
    <source>
        <dbReference type="Proteomes" id="UP001257277"/>
    </source>
</evidence>
<dbReference type="PANTHER" id="PTHR45681">
    <property type="entry name" value="POLYKETIDE SYNTHASE 44-RELATED"/>
    <property type="match status" value="1"/>
</dbReference>
<dbReference type="RefSeq" id="WP_349240157.1">
    <property type="nucleotide sequence ID" value="NZ_JAVTTO010000001.1"/>
</dbReference>
<proteinExistence type="predicted"/>
<feature type="domain" description="Enoyl reductase (ER)" evidence="2">
    <location>
        <begin position="54"/>
        <end position="368"/>
    </location>
</feature>
<dbReference type="Pfam" id="PF08240">
    <property type="entry name" value="ADH_N"/>
    <property type="match status" value="1"/>
</dbReference>
<accession>A0ABU3LAZ2</accession>
<dbReference type="InterPro" id="IPR011032">
    <property type="entry name" value="GroES-like_sf"/>
</dbReference>
<evidence type="ECO:0000259" key="2">
    <source>
        <dbReference type="SMART" id="SM00829"/>
    </source>
</evidence>
<dbReference type="SUPFAM" id="SSF51735">
    <property type="entry name" value="NAD(P)-binding Rossmann-fold domains"/>
    <property type="match status" value="1"/>
</dbReference>
<dbReference type="InterPro" id="IPR050444">
    <property type="entry name" value="Polyketide_Synthase"/>
</dbReference>
<dbReference type="InterPro" id="IPR002364">
    <property type="entry name" value="Quin_OxRdtase/zeta-crystal_CS"/>
</dbReference>
<dbReference type="InterPro" id="IPR020843">
    <property type="entry name" value="ER"/>
</dbReference>
<dbReference type="InterPro" id="IPR013154">
    <property type="entry name" value="ADH-like_N"/>
</dbReference>
<protein>
    <submittedName>
        <fullName evidence="3">Zinc-binding dehydrogenase</fullName>
    </submittedName>
</protein>
<keyword evidence="4" id="KW-1185">Reference proteome</keyword>
<comment type="caution">
    <text evidence="3">The sequence shown here is derived from an EMBL/GenBank/DDBJ whole genome shotgun (WGS) entry which is preliminary data.</text>
</comment>
<dbReference type="PANTHER" id="PTHR45681:SF6">
    <property type="entry name" value="POLYKETIDE SYNTHASE 37"/>
    <property type="match status" value="1"/>
</dbReference>
<reference evidence="3 4" key="1">
    <citation type="submission" date="2023-09" db="EMBL/GenBank/DDBJ databases">
        <title>Novel taxa isolated from Blanes Bay.</title>
        <authorList>
            <person name="Rey-Velasco X."/>
            <person name="Lucena T."/>
        </authorList>
    </citation>
    <scope>NUCLEOTIDE SEQUENCE [LARGE SCALE GENOMIC DNA]</scope>
    <source>
        <strain evidence="3 4">S356</strain>
    </source>
</reference>
<dbReference type="EMBL" id="JAVTTO010000001">
    <property type="protein sequence ID" value="MDT7830901.1"/>
    <property type="molecule type" value="Genomic_DNA"/>
</dbReference>
<dbReference type="CDD" id="cd05195">
    <property type="entry name" value="enoyl_red"/>
    <property type="match status" value="1"/>
</dbReference>
<dbReference type="PROSITE" id="PS01162">
    <property type="entry name" value="QOR_ZETA_CRYSTAL"/>
    <property type="match status" value="1"/>
</dbReference>
<organism evidence="3 4">
    <name type="scientific">Asprobacillus argus</name>
    <dbReference type="NCBI Taxonomy" id="3076534"/>
    <lineage>
        <taxon>Bacteria</taxon>
        <taxon>Pseudomonadati</taxon>
        <taxon>Bacteroidota</taxon>
        <taxon>Flavobacteriia</taxon>
        <taxon>Flavobacteriales</taxon>
        <taxon>Flavobacteriaceae</taxon>
        <taxon>Asprobacillus</taxon>
    </lineage>
</organism>
<dbReference type="Pfam" id="PF13602">
    <property type="entry name" value="ADH_zinc_N_2"/>
    <property type="match status" value="1"/>
</dbReference>
<dbReference type="Gene3D" id="3.90.180.10">
    <property type="entry name" value="Medium-chain alcohol dehydrogenases, catalytic domain"/>
    <property type="match status" value="1"/>
</dbReference>
<dbReference type="InterPro" id="IPR036291">
    <property type="entry name" value="NAD(P)-bd_dom_sf"/>
</dbReference>
<sequence>MNDFLKKIKSLPPEKQAELLAKLTKSKNKTVKKEVDLSKNFEYTFNSETPFDFGLRQIEISDPGPDYVQIRAKASSLNFRDVMIASKQYPSSPGVPTNMGSDYAGIVEKVGSNVTNLKPGDEVISIHIGHTENDETLRDNCHFIKTFNVHKECVCLKPKNLSFVEASCIPTVFLTAYIGLIKLGRLSASENLLIHTASGGVGLSAVQIAKWKDATIYATAGTVEKRDHLKKEGIEYVYDSRSTEFAQALNSEHIEMDIVLNTLAGELMFESIKLLNPFGRFIHIDKKDIAKDTSFGMKLFSNGIVFQFLDISLLFLNPTLMNSSLQEIVALFEKEAFKPIFHTVYPVKDLKKAITAMSRGTHIGKLVVKYD</sequence>
<keyword evidence="1" id="KW-0808">Transferase</keyword>
<gene>
    <name evidence="3" type="ORF">RQM59_00830</name>
</gene>
<evidence type="ECO:0000256" key="1">
    <source>
        <dbReference type="ARBA" id="ARBA00022679"/>
    </source>
</evidence>
<dbReference type="Gene3D" id="3.40.50.720">
    <property type="entry name" value="NAD(P)-binding Rossmann-like Domain"/>
    <property type="match status" value="1"/>
</dbReference>
<name>A0ABU3LAZ2_9FLAO</name>
<evidence type="ECO:0000313" key="3">
    <source>
        <dbReference type="EMBL" id="MDT7830901.1"/>
    </source>
</evidence>
<dbReference type="SMART" id="SM00829">
    <property type="entry name" value="PKS_ER"/>
    <property type="match status" value="1"/>
</dbReference>
<dbReference type="SUPFAM" id="SSF50129">
    <property type="entry name" value="GroES-like"/>
    <property type="match status" value="1"/>
</dbReference>
<dbReference type="Proteomes" id="UP001257277">
    <property type="component" value="Unassembled WGS sequence"/>
</dbReference>